<evidence type="ECO:0000259" key="1">
    <source>
        <dbReference type="PROSITE" id="PS50943"/>
    </source>
</evidence>
<name>A0A264VYJ9_PRORE</name>
<feature type="domain" description="HTH cro/C1-type" evidence="1">
    <location>
        <begin position="15"/>
        <end position="69"/>
    </location>
</feature>
<dbReference type="Pfam" id="PF12844">
    <property type="entry name" value="HTH_19"/>
    <property type="match status" value="1"/>
</dbReference>
<dbReference type="Proteomes" id="UP001159001">
    <property type="component" value="Unassembled WGS sequence"/>
</dbReference>
<organism evidence="3 4">
    <name type="scientific">Providencia rettgeri</name>
    <dbReference type="NCBI Taxonomy" id="587"/>
    <lineage>
        <taxon>Bacteria</taxon>
        <taxon>Pseudomonadati</taxon>
        <taxon>Pseudomonadota</taxon>
        <taxon>Gammaproteobacteria</taxon>
        <taxon>Enterobacterales</taxon>
        <taxon>Morganellaceae</taxon>
        <taxon>Providencia</taxon>
    </lineage>
</organism>
<dbReference type="CDD" id="cd00093">
    <property type="entry name" value="HTH_XRE"/>
    <property type="match status" value="1"/>
</dbReference>
<sequence length="76" mass="8882">MKKTTQRNKNLGEYIKNIRVNKKISAHEMADSLNITDSHYNEYESGNASIYADHLIIISKIFNIHINVFLNVYLRN</sequence>
<dbReference type="EMBL" id="JAOWIN010000001">
    <property type="protein sequence ID" value="MDI9091623.1"/>
    <property type="molecule type" value="Genomic_DNA"/>
</dbReference>
<accession>A0A264VYJ9</accession>
<evidence type="ECO:0000313" key="4">
    <source>
        <dbReference type="Proteomes" id="UP000216001"/>
    </source>
</evidence>
<reference evidence="2" key="2">
    <citation type="submission" date="2022-10" db="EMBL/GenBank/DDBJ databases">
        <title>Bacterial isolates recovered from the One Health project in Brazil.</title>
        <authorList>
            <person name="Valiatti T.B."/>
            <person name="Santos F."/>
            <person name="Cayo R."/>
            <person name="Gales A.C."/>
        </authorList>
    </citation>
    <scope>NUCLEOTIDE SEQUENCE</scope>
    <source>
        <strain evidence="2">PVR188</strain>
    </source>
</reference>
<dbReference type="AlphaFoldDB" id="A0A264VYJ9"/>
<protein>
    <submittedName>
        <fullName evidence="2">Helix-turn-helix domain-containing protein</fullName>
    </submittedName>
    <submittedName>
        <fullName evidence="3">Transcriptional regulator</fullName>
    </submittedName>
</protein>
<dbReference type="GeneID" id="92274642"/>
<dbReference type="Proteomes" id="UP000216001">
    <property type="component" value="Unassembled WGS sequence"/>
</dbReference>
<dbReference type="SUPFAM" id="SSF47413">
    <property type="entry name" value="lambda repressor-like DNA-binding domains"/>
    <property type="match status" value="1"/>
</dbReference>
<gene>
    <name evidence="3" type="ORF">CHI95_00660</name>
    <name evidence="2" type="ORF">OGX73_03185</name>
</gene>
<dbReference type="PROSITE" id="PS50943">
    <property type="entry name" value="HTH_CROC1"/>
    <property type="match status" value="1"/>
</dbReference>
<dbReference type="SMART" id="SM00530">
    <property type="entry name" value="HTH_XRE"/>
    <property type="match status" value="1"/>
</dbReference>
<dbReference type="InterPro" id="IPR010982">
    <property type="entry name" value="Lambda_DNA-bd_dom_sf"/>
</dbReference>
<dbReference type="Gene3D" id="1.10.260.40">
    <property type="entry name" value="lambda repressor-like DNA-binding domains"/>
    <property type="match status" value="1"/>
</dbReference>
<proteinExistence type="predicted"/>
<dbReference type="RefSeq" id="WP_094960458.1">
    <property type="nucleotide sequence ID" value="NZ_ABDWLN020000036.1"/>
</dbReference>
<dbReference type="InterPro" id="IPR001387">
    <property type="entry name" value="Cro/C1-type_HTH"/>
</dbReference>
<comment type="caution">
    <text evidence="3">The sequence shown here is derived from an EMBL/GenBank/DDBJ whole genome shotgun (WGS) entry which is preliminary data.</text>
</comment>
<dbReference type="EMBL" id="NOWC01000001">
    <property type="protein sequence ID" value="OZS76375.1"/>
    <property type="molecule type" value="Genomic_DNA"/>
</dbReference>
<evidence type="ECO:0000313" key="3">
    <source>
        <dbReference type="EMBL" id="OZS76375.1"/>
    </source>
</evidence>
<dbReference type="GO" id="GO:0003677">
    <property type="term" value="F:DNA binding"/>
    <property type="evidence" value="ECO:0007669"/>
    <property type="project" value="InterPro"/>
</dbReference>
<evidence type="ECO:0000313" key="2">
    <source>
        <dbReference type="EMBL" id="MDI9091623.1"/>
    </source>
</evidence>
<reference evidence="3 4" key="1">
    <citation type="submission" date="2017-07" db="EMBL/GenBank/DDBJ databases">
        <title>blaIMP-27 on transferable plasmids in Proteus mirabilis and Providencia rettgeri.</title>
        <authorList>
            <person name="Potter R."/>
        </authorList>
    </citation>
    <scope>NUCLEOTIDE SEQUENCE [LARGE SCALE GENOMIC DNA]</scope>
    <source>
        <strain evidence="3 4">PR1</strain>
    </source>
</reference>